<dbReference type="InterPro" id="IPR012341">
    <property type="entry name" value="6hp_glycosidase-like_sf"/>
</dbReference>
<evidence type="ECO:0000256" key="1">
    <source>
        <dbReference type="ARBA" id="ARBA00022801"/>
    </source>
</evidence>
<dbReference type="Proteomes" id="UP000386281">
    <property type="component" value="Unassembled WGS sequence"/>
</dbReference>
<dbReference type="Gene3D" id="1.50.10.10">
    <property type="match status" value="1"/>
</dbReference>
<dbReference type="InterPro" id="IPR008928">
    <property type="entry name" value="6-hairpin_glycosidase_sf"/>
</dbReference>
<keyword evidence="4" id="KW-0326">Glycosidase</keyword>
<feature type="compositionally biased region" description="Polar residues" evidence="3">
    <location>
        <begin position="1"/>
        <end position="13"/>
    </location>
</feature>
<dbReference type="AlphaFoldDB" id="A0A449CZK8"/>
<sequence>MNAQVDNYSETNSPTPAPAMREAAEAALEDVRRGLEPVLRLIEDSPPGSAPGFKYSTGGYRINSEYLPHEWSTFQWVGFLSGRLWLIADHFQDARVHDAAYQLSTTVAQTLALEPPRFSAAGSDLFYAACLGARISGDGDLAETALKAVQQYRNNFDDRLGIFLQVRNVNRAVIDTGLNLLPFYWAAHVDPELADIARVHNANLLDYGIMRGDGSCYQAIEFDLDTTQPARRYSMQGYSDSTTWARGQSWAMHNYVNAFEATLEARFLDVARSACQWYVSHLPQGNVPFYDFDDPAAPAIPRDTCSATIAANALLRLARLDAESRDWAGAAADAITDALLADHLSPGGVLLHSSWGQLPPEKAGAGFSRFPLEEAMPYGNYWIVEAAYRYAHCDWSPLDLAPSVSPVLSGRRP</sequence>
<gene>
    <name evidence="4" type="primary">ugl</name>
    <name evidence="4" type="ORF">NCTC12391_00318</name>
</gene>
<protein>
    <submittedName>
        <fullName evidence="4">Unsaturated glucuronyl hydrolase</fullName>
        <ecNumber evidence="4">3.2.1.179</ecNumber>
    </submittedName>
</protein>
<organism evidence="4 5">
    <name type="scientific">Brevibacterium casei</name>
    <dbReference type="NCBI Taxonomy" id="33889"/>
    <lineage>
        <taxon>Bacteria</taxon>
        <taxon>Bacillati</taxon>
        <taxon>Actinomycetota</taxon>
        <taxon>Actinomycetes</taxon>
        <taxon>Micrococcales</taxon>
        <taxon>Brevibacteriaceae</taxon>
        <taxon>Brevibacterium</taxon>
    </lineage>
</organism>
<dbReference type="EC" id="3.2.1.179" evidence="4"/>
<evidence type="ECO:0000256" key="2">
    <source>
        <dbReference type="ARBA" id="ARBA00038358"/>
    </source>
</evidence>
<proteinExistence type="inferred from homology"/>
<dbReference type="GO" id="GO:0052757">
    <property type="term" value="F:chondroitin hydrolase activity"/>
    <property type="evidence" value="ECO:0007669"/>
    <property type="project" value="TreeGrafter"/>
</dbReference>
<dbReference type="GO" id="GO:0000272">
    <property type="term" value="P:polysaccharide catabolic process"/>
    <property type="evidence" value="ECO:0007669"/>
    <property type="project" value="TreeGrafter"/>
</dbReference>
<evidence type="ECO:0000256" key="3">
    <source>
        <dbReference type="SAM" id="MobiDB-lite"/>
    </source>
</evidence>
<evidence type="ECO:0000313" key="5">
    <source>
        <dbReference type="Proteomes" id="UP000386281"/>
    </source>
</evidence>
<dbReference type="PANTHER" id="PTHR36845">
    <property type="entry name" value="HYDROLASE, PUTATIVE (AFU_ORTHOLOGUE AFUA_7G05090)-RELATED"/>
    <property type="match status" value="1"/>
</dbReference>
<dbReference type="EMBL" id="CAACXN010000010">
    <property type="protein sequence ID" value="VEW10723.1"/>
    <property type="molecule type" value="Genomic_DNA"/>
</dbReference>
<accession>A0A449CZK8</accession>
<comment type="similarity">
    <text evidence="2">Belongs to the glycosyl hydrolase 88 family.</text>
</comment>
<dbReference type="RefSeq" id="WP_190246539.1">
    <property type="nucleotide sequence ID" value="NZ_CAACXN010000010.1"/>
</dbReference>
<dbReference type="InterPro" id="IPR052369">
    <property type="entry name" value="UG_Glycosaminoglycan_Hydrolase"/>
</dbReference>
<keyword evidence="1 4" id="KW-0378">Hydrolase</keyword>
<evidence type="ECO:0000313" key="4">
    <source>
        <dbReference type="EMBL" id="VEW10723.1"/>
    </source>
</evidence>
<reference evidence="4 5" key="1">
    <citation type="submission" date="2019-02" db="EMBL/GenBank/DDBJ databases">
        <authorList>
            <consortium name="Pathogen Informatics"/>
        </authorList>
    </citation>
    <scope>NUCLEOTIDE SEQUENCE [LARGE SCALE GENOMIC DNA]</scope>
    <source>
        <strain evidence="4 5">3012STDY7078520</strain>
    </source>
</reference>
<dbReference type="SUPFAM" id="SSF48208">
    <property type="entry name" value="Six-hairpin glycosidases"/>
    <property type="match status" value="1"/>
</dbReference>
<feature type="region of interest" description="Disordered" evidence="3">
    <location>
        <begin position="1"/>
        <end position="21"/>
    </location>
</feature>
<dbReference type="PANTHER" id="PTHR36845:SF1">
    <property type="entry name" value="HYDROLASE, PUTATIVE (AFU_ORTHOLOGUE AFUA_7G05090)-RELATED"/>
    <property type="match status" value="1"/>
</dbReference>
<name>A0A449CZK8_9MICO</name>